<protein>
    <submittedName>
        <fullName evidence="3">VanZ family protein</fullName>
    </submittedName>
</protein>
<sequence length="501" mass="52627">MSRARSAALSVTVGALVFVALSWICNNEVYGAMVGLLGYSAASDPSIGLFCAVIAILCGTSLGLLTAGRLPRWLAAADLALYGCCLLAVALFKSVGVREVNLDVGELLAQASDNPWILWLNVLAFVPAGALLRHATSSYARSFATLLGLSLGLEVAQYVLGLGVADVLDVIANTLGGIAGFAAADTVVMRGYRIACREGSLAVVHDAPEPRRWEFVSPLVLASALLSCVVLAVTAAISPVRATGEPFVEELSAQELAWMGDSAPRPLDAGFSDDLWLDGDGDARKSPFSIDGSTLVVEGTMIQADEWVSEEGARYCGVAVANDSRLGEGLETLSVPVVATESTRFLLWGKPVDMTAAVESFATVGPRQVTARLVGHNGWLEASEIDLGDLAAPAPESPGATFNWGVYGDLLANAGRGVWEASGDGAAHLRGYVHCTASLDELGERRYATLACPRLVAGVPVLRSLNVWLDGDPDSGSWGWCGDLRDFTLARDGGRFVLTER</sequence>
<evidence type="ECO:0000259" key="2">
    <source>
        <dbReference type="Pfam" id="PF04892"/>
    </source>
</evidence>
<dbReference type="EMBL" id="JASJEX010000001">
    <property type="protein sequence ID" value="MDJ1128891.1"/>
    <property type="molecule type" value="Genomic_DNA"/>
</dbReference>
<keyword evidence="4" id="KW-1185">Reference proteome</keyword>
<feature type="transmembrane region" description="Helical" evidence="1">
    <location>
        <begin position="170"/>
        <end position="192"/>
    </location>
</feature>
<gene>
    <name evidence="3" type="ORF">QJ043_02185</name>
</gene>
<dbReference type="Pfam" id="PF04892">
    <property type="entry name" value="VanZ"/>
    <property type="match status" value="1"/>
</dbReference>
<proteinExistence type="predicted"/>
<evidence type="ECO:0000313" key="4">
    <source>
        <dbReference type="Proteomes" id="UP001431693"/>
    </source>
</evidence>
<keyword evidence="1" id="KW-0472">Membrane</keyword>
<evidence type="ECO:0000256" key="1">
    <source>
        <dbReference type="SAM" id="Phobius"/>
    </source>
</evidence>
<feature type="transmembrane region" description="Helical" evidence="1">
    <location>
        <begin position="79"/>
        <end position="96"/>
    </location>
</feature>
<name>A0ABT6ZJR8_9ACTN</name>
<organism evidence="3 4">
    <name type="scientific">Kribbibacterium absianum</name>
    <dbReference type="NCBI Taxonomy" id="3044210"/>
    <lineage>
        <taxon>Bacteria</taxon>
        <taxon>Bacillati</taxon>
        <taxon>Actinomycetota</taxon>
        <taxon>Coriobacteriia</taxon>
        <taxon>Coriobacteriales</taxon>
        <taxon>Kribbibacteriaceae</taxon>
        <taxon>Kribbibacterium</taxon>
    </lineage>
</organism>
<keyword evidence="1" id="KW-0812">Transmembrane</keyword>
<feature type="transmembrane region" description="Helical" evidence="1">
    <location>
        <begin position="116"/>
        <end position="132"/>
    </location>
</feature>
<dbReference type="RefSeq" id="WP_283712530.1">
    <property type="nucleotide sequence ID" value="NZ_JASJEW010000001.1"/>
</dbReference>
<dbReference type="InterPro" id="IPR006976">
    <property type="entry name" value="VanZ-like"/>
</dbReference>
<feature type="transmembrane region" description="Helical" evidence="1">
    <location>
        <begin position="213"/>
        <end position="237"/>
    </location>
</feature>
<feature type="transmembrane region" description="Helical" evidence="1">
    <location>
        <begin position="144"/>
        <end position="164"/>
    </location>
</feature>
<feature type="domain" description="VanZ-like" evidence="2">
    <location>
        <begin position="81"/>
        <end position="184"/>
    </location>
</feature>
<reference evidence="3" key="1">
    <citation type="submission" date="2023-05" db="EMBL/GenBank/DDBJ databases">
        <title>[olsenella] sp. nov., isolated from a pig farm feces dump.</title>
        <authorList>
            <person name="Chang Y.-H."/>
        </authorList>
    </citation>
    <scope>NUCLEOTIDE SEQUENCE</scope>
    <source>
        <strain evidence="3">YH-ols2217</strain>
    </source>
</reference>
<feature type="transmembrane region" description="Helical" evidence="1">
    <location>
        <begin position="46"/>
        <end position="67"/>
    </location>
</feature>
<comment type="caution">
    <text evidence="3">The sequence shown here is derived from an EMBL/GenBank/DDBJ whole genome shotgun (WGS) entry which is preliminary data.</text>
</comment>
<evidence type="ECO:0000313" key="3">
    <source>
        <dbReference type="EMBL" id="MDJ1128891.1"/>
    </source>
</evidence>
<keyword evidence="1" id="KW-1133">Transmembrane helix</keyword>
<dbReference type="Proteomes" id="UP001431693">
    <property type="component" value="Unassembled WGS sequence"/>
</dbReference>
<accession>A0ABT6ZJR8</accession>